<evidence type="ECO:0000256" key="10">
    <source>
        <dbReference type="ARBA" id="ARBA00023136"/>
    </source>
</evidence>
<evidence type="ECO:0000256" key="4">
    <source>
        <dbReference type="ARBA" id="ARBA00016394"/>
    </source>
</evidence>
<keyword evidence="9" id="KW-0496">Mitochondrion</keyword>
<feature type="domain" description="Ribosomal protein/NADH dehydrogenase" evidence="13">
    <location>
        <begin position="36"/>
        <end position="108"/>
    </location>
</feature>
<dbReference type="SUPFAM" id="SSF52833">
    <property type="entry name" value="Thioredoxin-like"/>
    <property type="match status" value="1"/>
</dbReference>
<evidence type="ECO:0000256" key="5">
    <source>
        <dbReference type="ARBA" id="ARBA00022448"/>
    </source>
</evidence>
<dbReference type="EMBL" id="CAXKWB010002069">
    <property type="protein sequence ID" value="CAL4066127.1"/>
    <property type="molecule type" value="Genomic_DNA"/>
</dbReference>
<evidence type="ECO:0000313" key="14">
    <source>
        <dbReference type="EMBL" id="CAL4066127.1"/>
    </source>
</evidence>
<dbReference type="Pfam" id="PF05047">
    <property type="entry name" value="L51_S25_CI-B8"/>
    <property type="match status" value="1"/>
</dbReference>
<evidence type="ECO:0000259" key="13">
    <source>
        <dbReference type="SMART" id="SM00916"/>
    </source>
</evidence>
<evidence type="ECO:0000256" key="6">
    <source>
        <dbReference type="ARBA" id="ARBA00022660"/>
    </source>
</evidence>
<organism evidence="14 15">
    <name type="scientific">Meganyctiphanes norvegica</name>
    <name type="common">Northern krill</name>
    <name type="synonym">Thysanopoda norvegica</name>
    <dbReference type="NCBI Taxonomy" id="48144"/>
    <lineage>
        <taxon>Eukaryota</taxon>
        <taxon>Metazoa</taxon>
        <taxon>Ecdysozoa</taxon>
        <taxon>Arthropoda</taxon>
        <taxon>Crustacea</taxon>
        <taxon>Multicrustacea</taxon>
        <taxon>Malacostraca</taxon>
        <taxon>Eumalacostraca</taxon>
        <taxon>Eucarida</taxon>
        <taxon>Euphausiacea</taxon>
        <taxon>Euphausiidae</taxon>
        <taxon>Meganyctiphanes</taxon>
    </lineage>
</organism>
<evidence type="ECO:0000256" key="1">
    <source>
        <dbReference type="ARBA" id="ARBA00003195"/>
    </source>
</evidence>
<keyword evidence="15" id="KW-1185">Reference proteome</keyword>
<dbReference type="InterPro" id="IPR036249">
    <property type="entry name" value="Thioredoxin-like_sf"/>
</dbReference>
<comment type="caution">
    <text evidence="14">The sequence shown here is derived from an EMBL/GenBank/DDBJ whole genome shotgun (WGS) entry which is preliminary data.</text>
</comment>
<dbReference type="AlphaFoldDB" id="A0AAV2PZV4"/>
<dbReference type="InterPro" id="IPR007741">
    <property type="entry name" value="Ribosomal_mL43/mS25/NADH_DH"/>
</dbReference>
<evidence type="ECO:0000256" key="9">
    <source>
        <dbReference type="ARBA" id="ARBA00023128"/>
    </source>
</evidence>
<keyword evidence="10" id="KW-0472">Membrane</keyword>
<evidence type="ECO:0000256" key="7">
    <source>
        <dbReference type="ARBA" id="ARBA00022792"/>
    </source>
</evidence>
<dbReference type="Gene3D" id="3.40.30.10">
    <property type="entry name" value="Glutaredoxin"/>
    <property type="match status" value="1"/>
</dbReference>
<feature type="non-terminal residue" evidence="14">
    <location>
        <position position="108"/>
    </location>
</feature>
<dbReference type="Proteomes" id="UP001497623">
    <property type="component" value="Unassembled WGS sequence"/>
</dbReference>
<evidence type="ECO:0000256" key="2">
    <source>
        <dbReference type="ARBA" id="ARBA00004443"/>
    </source>
</evidence>
<protein>
    <recommendedName>
        <fullName evidence="4">NADH dehydrogenase [ubiquinone] 1 alpha subcomplex subunit 2</fullName>
    </recommendedName>
    <alternativeName>
        <fullName evidence="11">Complex I-B8</fullName>
    </alternativeName>
    <alternativeName>
        <fullName evidence="12">NADH-ubiquinone oxidoreductase B8 subunit</fullName>
    </alternativeName>
</protein>
<dbReference type="PANTHER" id="PTHR12878">
    <property type="entry name" value="NADH-UBIQUINONE OXIDOREDUCTASE B8 SUBUNIT"/>
    <property type="match status" value="1"/>
</dbReference>
<sequence>MCTERNTLGMAYKRLWSKVASILLEQRSKMSIHSVKRSSSSRGVASFIEQNYVSLKKNNPKSPILIRECSGIQAKAFARYAFGREVSVSLDGLSTDAVSNAVSKLATE</sequence>
<reference evidence="14 15" key="1">
    <citation type="submission" date="2024-05" db="EMBL/GenBank/DDBJ databases">
        <authorList>
            <person name="Wallberg A."/>
        </authorList>
    </citation>
    <scope>NUCLEOTIDE SEQUENCE [LARGE SCALE GENOMIC DNA]</scope>
</reference>
<evidence type="ECO:0000256" key="11">
    <source>
        <dbReference type="ARBA" id="ARBA00031441"/>
    </source>
</evidence>
<evidence type="ECO:0000256" key="8">
    <source>
        <dbReference type="ARBA" id="ARBA00022982"/>
    </source>
</evidence>
<name>A0AAV2PZV4_MEGNR</name>
<dbReference type="InterPro" id="IPR016464">
    <property type="entry name" value="NADH_Ub_cplx-1_asu_su-2"/>
</dbReference>
<comment type="function">
    <text evidence="1">Accessory subunit of the mitochondrial membrane respiratory chain NADH dehydrogenase (Complex I), that is believed not to be involved in catalysis. Complex I functions in the transfer of electrons from NADH to the respiratory chain. The immediate electron acceptor for the enzyme is believed to be ubiquinone.</text>
</comment>
<gene>
    <name evidence="14" type="ORF">MNOR_LOCUS5374</name>
</gene>
<keyword evidence="6" id="KW-0679">Respiratory chain</keyword>
<evidence type="ECO:0000313" key="15">
    <source>
        <dbReference type="Proteomes" id="UP001497623"/>
    </source>
</evidence>
<keyword evidence="5" id="KW-0813">Transport</keyword>
<keyword evidence="7" id="KW-0999">Mitochondrion inner membrane</keyword>
<dbReference type="PANTHER" id="PTHR12878:SF0">
    <property type="entry name" value="NADH DEHYDROGENASE [UBIQUINONE] 1 ALPHA SUBCOMPLEX SUBUNIT 2"/>
    <property type="match status" value="1"/>
</dbReference>
<dbReference type="SMART" id="SM00916">
    <property type="entry name" value="L51_S25_CI-B8"/>
    <property type="match status" value="1"/>
</dbReference>
<proteinExistence type="inferred from homology"/>
<evidence type="ECO:0000256" key="3">
    <source>
        <dbReference type="ARBA" id="ARBA00008939"/>
    </source>
</evidence>
<keyword evidence="8" id="KW-0249">Electron transport</keyword>
<accession>A0AAV2PZV4</accession>
<comment type="subcellular location">
    <subcellularLocation>
        <location evidence="2">Mitochondrion inner membrane</location>
        <topology evidence="2">Peripheral membrane protein</topology>
        <orientation evidence="2">Matrix side</orientation>
    </subcellularLocation>
</comment>
<evidence type="ECO:0000256" key="12">
    <source>
        <dbReference type="ARBA" id="ARBA00032513"/>
    </source>
</evidence>
<dbReference type="GO" id="GO:0005743">
    <property type="term" value="C:mitochondrial inner membrane"/>
    <property type="evidence" value="ECO:0007669"/>
    <property type="project" value="UniProtKB-SubCell"/>
</dbReference>
<comment type="similarity">
    <text evidence="3">Belongs to the complex I NDUFA2 subunit family.</text>
</comment>